<dbReference type="Pfam" id="PF01432">
    <property type="entry name" value="Peptidase_M3"/>
    <property type="match status" value="1"/>
</dbReference>
<dbReference type="AlphaFoldDB" id="A0AAE3DR07"/>
<dbReference type="GO" id="GO:0004222">
    <property type="term" value="F:metalloendopeptidase activity"/>
    <property type="evidence" value="ECO:0007669"/>
    <property type="project" value="InterPro"/>
</dbReference>
<evidence type="ECO:0000256" key="3">
    <source>
        <dbReference type="ARBA" id="ARBA00022801"/>
    </source>
</evidence>
<comment type="similarity">
    <text evidence="6">Belongs to the peptidase M3 family.</text>
</comment>
<protein>
    <submittedName>
        <fullName evidence="8">M3 family oligoendopeptidase</fullName>
    </submittedName>
</protein>
<comment type="cofactor">
    <cofactor evidence="6">
        <name>Zn(2+)</name>
        <dbReference type="ChEBI" id="CHEBI:29105"/>
    </cofactor>
    <text evidence="6">Binds 1 zinc ion.</text>
</comment>
<dbReference type="GO" id="GO:0006508">
    <property type="term" value="P:proteolysis"/>
    <property type="evidence" value="ECO:0007669"/>
    <property type="project" value="UniProtKB-KW"/>
</dbReference>
<evidence type="ECO:0000313" key="9">
    <source>
        <dbReference type="Proteomes" id="UP001197875"/>
    </source>
</evidence>
<dbReference type="NCBIfam" id="TIGR02289">
    <property type="entry name" value="M3_not_pepF"/>
    <property type="match status" value="1"/>
</dbReference>
<dbReference type="InterPro" id="IPR001567">
    <property type="entry name" value="Pept_M3A_M3B_dom"/>
</dbReference>
<evidence type="ECO:0000256" key="1">
    <source>
        <dbReference type="ARBA" id="ARBA00022670"/>
    </source>
</evidence>
<name>A0AAE3DR07_9FIRM</name>
<feature type="domain" description="Peptidase M3A/M3B catalytic" evidence="7">
    <location>
        <begin position="314"/>
        <end position="545"/>
    </location>
</feature>
<reference evidence="8 9" key="1">
    <citation type="submission" date="2021-10" db="EMBL/GenBank/DDBJ databases">
        <title>Anaerobic single-cell dispensing facilitates the cultivation of human gut bacteria.</title>
        <authorList>
            <person name="Afrizal A."/>
        </authorList>
    </citation>
    <scope>NUCLEOTIDE SEQUENCE [LARGE SCALE GENOMIC DNA]</scope>
    <source>
        <strain evidence="8 9">CLA-AA-H277</strain>
    </source>
</reference>
<evidence type="ECO:0000256" key="2">
    <source>
        <dbReference type="ARBA" id="ARBA00022723"/>
    </source>
</evidence>
<dbReference type="InterPro" id="IPR011976">
    <property type="entry name" value="Pept_M3B_oligopep-rel"/>
</dbReference>
<dbReference type="SUPFAM" id="SSF55486">
    <property type="entry name" value="Metalloproteases ('zincins'), catalytic domain"/>
    <property type="match status" value="1"/>
</dbReference>
<keyword evidence="1 6" id="KW-0645">Protease</keyword>
<dbReference type="RefSeq" id="WP_227614319.1">
    <property type="nucleotide sequence ID" value="NZ_JAJEPR010000004.1"/>
</dbReference>
<sequence length="557" mass="65330">MKYEEMPYSRIDFAEETRYLKELMKRFQAAKSAEEQFAVHQEYYKMARHIQTEMTLASTRNSLDTSDAFYDQEKDYYDREYPAYSNLAVEYAKLLLKSPFRKELEEIIGHPAFRNMELAEKSTSEAIIPLKQEENALVSRYEKMMASAAIEWEGQIYNISQMTPFQRSKDRKVRQEAGKKVDAFYASKGKELDEIYDALVKNRTAQAKALGYENFTELGYNRMIRNSYRRPEVEKFRSQIKEYWVPLAEEFWDNRRKRLGLDKLYFCDEGVSFPEGSPKPIGSYEDTLLAGQKMYRELSEKTGEFFDFMLDDHLLQVLPGKHKKVGGYMTYMPDFHSPFVFANFNGTSGDVDVITHECGHAFQGYLTADDPILEHADITMETAETHSMSMEFFTNPWMNLFFGDRADDFKKSQVEDAVAFIPYGCMVDEFQHIVYDHPEMTPAERKEAWKGLEKVYKPHLDFGEEYPFFGTGSYWQRQNHIYAGPFYYIDYCIAQTSAFQYRIWMEKDYRAAFDSYLKFSRESGSGFYAEMLEENGLKSPFKEGTIQEIVKGIRELL</sequence>
<evidence type="ECO:0000256" key="4">
    <source>
        <dbReference type="ARBA" id="ARBA00022833"/>
    </source>
</evidence>
<comment type="caution">
    <text evidence="8">The sequence shown here is derived from an EMBL/GenBank/DDBJ whole genome shotgun (WGS) entry which is preliminary data.</text>
</comment>
<evidence type="ECO:0000313" key="8">
    <source>
        <dbReference type="EMBL" id="MCC2188843.1"/>
    </source>
</evidence>
<keyword evidence="4 6" id="KW-0862">Zinc</keyword>
<keyword evidence="2 6" id="KW-0479">Metal-binding</keyword>
<dbReference type="CDD" id="cd09606">
    <property type="entry name" value="M3B_PepF"/>
    <property type="match status" value="1"/>
</dbReference>
<dbReference type="Proteomes" id="UP001197875">
    <property type="component" value="Unassembled WGS sequence"/>
</dbReference>
<dbReference type="Gene3D" id="1.10.1370.30">
    <property type="match status" value="1"/>
</dbReference>
<dbReference type="GO" id="GO:0046872">
    <property type="term" value="F:metal ion binding"/>
    <property type="evidence" value="ECO:0007669"/>
    <property type="project" value="UniProtKB-UniRule"/>
</dbReference>
<keyword evidence="3 6" id="KW-0378">Hydrolase</keyword>
<dbReference type="EMBL" id="JAJEPR010000004">
    <property type="protein sequence ID" value="MCC2188843.1"/>
    <property type="molecule type" value="Genomic_DNA"/>
</dbReference>
<organism evidence="8 9">
    <name type="scientific">Fusicatenibacter faecihominis</name>
    <dbReference type="NCBI Taxonomy" id="2881276"/>
    <lineage>
        <taxon>Bacteria</taxon>
        <taxon>Bacillati</taxon>
        <taxon>Bacillota</taxon>
        <taxon>Clostridia</taxon>
        <taxon>Lachnospirales</taxon>
        <taxon>Lachnospiraceae</taxon>
        <taxon>Fusicatenibacter</taxon>
    </lineage>
</organism>
<keyword evidence="5 6" id="KW-0482">Metalloprotease</keyword>
<evidence type="ECO:0000259" key="7">
    <source>
        <dbReference type="Pfam" id="PF01432"/>
    </source>
</evidence>
<gene>
    <name evidence="8" type="ORF">LKD71_03230</name>
</gene>
<accession>A0AAE3DR07</accession>
<evidence type="ECO:0000256" key="5">
    <source>
        <dbReference type="ARBA" id="ARBA00023049"/>
    </source>
</evidence>
<evidence type="ECO:0000256" key="6">
    <source>
        <dbReference type="RuleBase" id="RU003435"/>
    </source>
</evidence>
<proteinExistence type="inferred from homology"/>
<keyword evidence="9" id="KW-1185">Reference proteome</keyword>